<dbReference type="Gene3D" id="3.50.50.60">
    <property type="entry name" value="FAD/NAD(P)-binding domain"/>
    <property type="match status" value="1"/>
</dbReference>
<dbReference type="Pfam" id="PF05199">
    <property type="entry name" value="GMC_oxred_C"/>
    <property type="match status" value="1"/>
</dbReference>
<reference evidence="18 19" key="1">
    <citation type="submission" date="2020-12" db="EMBL/GenBank/DDBJ databases">
        <title>Microbacterium sp. HY060.</title>
        <authorList>
            <person name="Zhou J."/>
        </authorList>
    </citation>
    <scope>NUCLEOTIDE SEQUENCE [LARGE SCALE GENOMIC DNA]</scope>
    <source>
        <strain evidence="18 19">HY60</strain>
    </source>
</reference>
<keyword evidence="7" id="KW-0443">Lipid metabolism</keyword>
<evidence type="ECO:0000256" key="3">
    <source>
        <dbReference type="ARBA" id="ARBA00022548"/>
    </source>
</evidence>
<keyword evidence="8" id="KW-1207">Sterol metabolism</keyword>
<keyword evidence="19" id="KW-1185">Reference proteome</keyword>
<evidence type="ECO:0000256" key="2">
    <source>
        <dbReference type="ARBA" id="ARBA00010790"/>
    </source>
</evidence>
<evidence type="ECO:0000256" key="7">
    <source>
        <dbReference type="ARBA" id="ARBA00023098"/>
    </source>
</evidence>
<dbReference type="Gene3D" id="3.30.410.10">
    <property type="entry name" value="Cholesterol Oxidase, domain 2"/>
    <property type="match status" value="1"/>
</dbReference>
<evidence type="ECO:0000256" key="13">
    <source>
        <dbReference type="ARBA" id="ARBA00049723"/>
    </source>
</evidence>
<dbReference type="EC" id="1.1.3.6" evidence="13"/>
<evidence type="ECO:0000256" key="12">
    <source>
        <dbReference type="ARBA" id="ARBA00049645"/>
    </source>
</evidence>
<dbReference type="SUPFAM" id="SSF51905">
    <property type="entry name" value="FAD/NAD(P)-binding domain"/>
    <property type="match status" value="1"/>
</dbReference>
<evidence type="ECO:0000256" key="6">
    <source>
        <dbReference type="ARBA" id="ARBA00023002"/>
    </source>
</evidence>
<accession>A0ABX6YJD2</accession>
<sequence length="758" mass="83195">MTLSRRECSTWPPRQWIFLPAATRGRLVFSRRVPESRNVTEHQSADVIVVGSGFGGAVAAARLAQSGFSVVVLERGRRWTPGSFPRRPRIDDGWLWGVDRGLYSIRWLGRMLTVQAAGWGGGSLAYANVFARPFDRAFDDRWPSRLRRGQLDAYYDLAAHMLGVSPVGIDPRIGRVPARTELIERHMQNGNRSDATMRPNLAVTFGDPDIWKPNKHGVLQRGCAFVGECVIGCNQGAKNSLDHTYLAVAENAGAMAVTDAQVTRIESRDGEYVVTTTTPSDAASPQRTWSAPRVILAAGAVGTTELLLRSRDVHGTLPRLSSQLGAGFSGNGDFLTLAELKTPQGDMSTGPTITTSTIVDVPEGGRSVWYQVQDGAFPRAVHDLLDAVMPATRARAWWRRRRSAIHDRRRIFTVLAMGHDSGNGTLRLNRFGSVTLDWRNRWQSHLYRSQRRIGPLLERLLRARLYNPFTWSLLRRTTTVHPLGGVRSGENPDVAVVDEAGEVHGYPGLYVMDGAVLPASTGVNPSATILAVAERSVETLIRRAGNPEWRAPEWSDVMPSSVPEDRAALFAADLHASTRGGGVHFAERMLTEPSARSQVALMLTVEAASIDGFLTDPAHTLQVVGTVDAENIATGVAVRGTLSLFPDGRDEAMIYELQFTDDSGRELTLSGTKSVSSRTPLGLLNGLTRLRVTIQPADAVGDSQPDHEMVIGWRDLVSLLTSIRGRGFTRSRRLRTVTRFAAFFVRSAVTRPPVRARR</sequence>
<dbReference type="InterPro" id="IPR007867">
    <property type="entry name" value="GMC_OxRtase_C"/>
</dbReference>
<feature type="domain" description="Glucose-methanol-choline oxidoreductase N-terminal" evidence="16">
    <location>
        <begin position="58"/>
        <end position="310"/>
    </location>
</feature>
<evidence type="ECO:0000256" key="5">
    <source>
        <dbReference type="ARBA" id="ARBA00022827"/>
    </source>
</evidence>
<keyword evidence="10" id="KW-0413">Isomerase</keyword>
<evidence type="ECO:0000256" key="1">
    <source>
        <dbReference type="ARBA" id="ARBA00001974"/>
    </source>
</evidence>
<dbReference type="InterPro" id="IPR052542">
    <property type="entry name" value="Cholesterol_Oxidase"/>
</dbReference>
<comment type="pathway">
    <text evidence="12">Steroid metabolism; cholesterol degradation.</text>
</comment>
<keyword evidence="6" id="KW-0560">Oxidoreductase</keyword>
<protein>
    <recommendedName>
        <fullName evidence="14">Cholesterol oxidase</fullName>
        <ecNumber evidence="13">1.1.3.6</ecNumber>
        <ecNumber evidence="11">5.3.3.1</ecNumber>
    </recommendedName>
    <alternativeName>
        <fullName evidence="15">Cholesterol isomerase</fullName>
    </alternativeName>
</protein>
<feature type="domain" description="Glucose-methanol-choline oxidoreductase C-terminal" evidence="17">
    <location>
        <begin position="476"/>
        <end position="533"/>
    </location>
</feature>
<comment type="cofactor">
    <cofactor evidence="1">
        <name>FAD</name>
        <dbReference type="ChEBI" id="CHEBI:57692"/>
    </cofactor>
</comment>
<keyword evidence="5" id="KW-0274">FAD</keyword>
<evidence type="ECO:0000256" key="8">
    <source>
        <dbReference type="ARBA" id="ARBA00023166"/>
    </source>
</evidence>
<evidence type="ECO:0000313" key="19">
    <source>
        <dbReference type="Proteomes" id="UP000662814"/>
    </source>
</evidence>
<evidence type="ECO:0000259" key="17">
    <source>
        <dbReference type="Pfam" id="PF05199"/>
    </source>
</evidence>
<evidence type="ECO:0000256" key="14">
    <source>
        <dbReference type="ARBA" id="ARBA00049744"/>
    </source>
</evidence>
<proteinExistence type="inferred from homology"/>
<evidence type="ECO:0000313" key="18">
    <source>
        <dbReference type="EMBL" id="QPZ38909.1"/>
    </source>
</evidence>
<keyword evidence="9" id="KW-0753">Steroid metabolism</keyword>
<keyword evidence="4" id="KW-0285">Flavoprotein</keyword>
<gene>
    <name evidence="18" type="ORF">HCR76_02055</name>
</gene>
<keyword evidence="3" id="KW-0153">Cholesterol metabolism</keyword>
<dbReference type="EMBL" id="CP061169">
    <property type="protein sequence ID" value="QPZ38909.1"/>
    <property type="molecule type" value="Genomic_DNA"/>
</dbReference>
<evidence type="ECO:0000256" key="10">
    <source>
        <dbReference type="ARBA" id="ARBA00023235"/>
    </source>
</evidence>
<organism evidence="18 19">
    <name type="scientific">Paramicrobacterium chengjingii</name>
    <dbReference type="NCBI Taxonomy" id="2769067"/>
    <lineage>
        <taxon>Bacteria</taxon>
        <taxon>Bacillati</taxon>
        <taxon>Actinomycetota</taxon>
        <taxon>Actinomycetes</taxon>
        <taxon>Micrococcales</taxon>
        <taxon>Microbacteriaceae</taxon>
        <taxon>Paramicrobacterium</taxon>
    </lineage>
</organism>
<dbReference type="InterPro" id="IPR000172">
    <property type="entry name" value="GMC_OxRdtase_N"/>
</dbReference>
<dbReference type="PANTHER" id="PTHR47470">
    <property type="entry name" value="CHOLESTEROL OXIDASE"/>
    <property type="match status" value="1"/>
</dbReference>
<dbReference type="Pfam" id="PF00732">
    <property type="entry name" value="GMC_oxred_N"/>
    <property type="match status" value="1"/>
</dbReference>
<name>A0ABX6YJD2_9MICO</name>
<evidence type="ECO:0000256" key="15">
    <source>
        <dbReference type="ARBA" id="ARBA00049778"/>
    </source>
</evidence>
<comment type="similarity">
    <text evidence="2">Belongs to the GMC oxidoreductase family.</text>
</comment>
<dbReference type="Proteomes" id="UP000662814">
    <property type="component" value="Chromosome"/>
</dbReference>
<dbReference type="EC" id="5.3.3.1" evidence="11"/>
<dbReference type="PANTHER" id="PTHR47470:SF1">
    <property type="entry name" value="FAD-DEPENDENT OXIDOREDUCTASE 2 FAD BINDING DOMAIN-CONTAINING PROTEIN"/>
    <property type="match status" value="1"/>
</dbReference>
<evidence type="ECO:0000256" key="9">
    <source>
        <dbReference type="ARBA" id="ARBA00023221"/>
    </source>
</evidence>
<dbReference type="InterPro" id="IPR036188">
    <property type="entry name" value="FAD/NAD-bd_sf"/>
</dbReference>
<evidence type="ECO:0000256" key="4">
    <source>
        <dbReference type="ARBA" id="ARBA00022630"/>
    </source>
</evidence>
<evidence type="ECO:0000259" key="16">
    <source>
        <dbReference type="Pfam" id="PF00732"/>
    </source>
</evidence>
<evidence type="ECO:0000256" key="11">
    <source>
        <dbReference type="ARBA" id="ARBA00038856"/>
    </source>
</evidence>